<dbReference type="PANTHER" id="PTHR10010:SF46">
    <property type="entry name" value="SODIUM-DEPENDENT PHOSPHATE TRANSPORT PROTEIN 2B"/>
    <property type="match status" value="1"/>
</dbReference>
<feature type="transmembrane region" description="Helical" evidence="6">
    <location>
        <begin position="35"/>
        <end position="59"/>
    </location>
</feature>
<dbReference type="KEGG" id="sinu:IMZ28_08765"/>
<evidence type="ECO:0000256" key="3">
    <source>
        <dbReference type="ARBA" id="ARBA00022692"/>
    </source>
</evidence>
<evidence type="ECO:0000256" key="1">
    <source>
        <dbReference type="ARBA" id="ARBA00004651"/>
    </source>
</evidence>
<dbReference type="AlphaFoldDB" id="A0A7M1S6P7"/>
<dbReference type="PANTHER" id="PTHR10010">
    <property type="entry name" value="SOLUTE CARRIER FAMILY 34 SODIUM PHOSPHATE , MEMBER 2-RELATED"/>
    <property type="match status" value="1"/>
</dbReference>
<keyword evidence="4 6" id="KW-1133">Transmembrane helix</keyword>
<feature type="transmembrane region" description="Helical" evidence="6">
    <location>
        <begin position="116"/>
        <end position="136"/>
    </location>
</feature>
<dbReference type="Pfam" id="PF02690">
    <property type="entry name" value="Na_Pi_cotrans"/>
    <property type="match status" value="2"/>
</dbReference>
<feature type="transmembrane region" description="Helical" evidence="6">
    <location>
        <begin position="194"/>
        <end position="217"/>
    </location>
</feature>
<dbReference type="EMBL" id="CP063164">
    <property type="protein sequence ID" value="QOR63026.1"/>
    <property type="molecule type" value="Genomic_DNA"/>
</dbReference>
<comment type="subcellular location">
    <subcellularLocation>
        <location evidence="1">Cell membrane</location>
        <topology evidence="1">Multi-pass membrane protein</topology>
    </subcellularLocation>
</comment>
<evidence type="ECO:0000256" key="5">
    <source>
        <dbReference type="ARBA" id="ARBA00023136"/>
    </source>
</evidence>
<feature type="transmembrane region" description="Helical" evidence="6">
    <location>
        <begin position="94"/>
        <end position="110"/>
    </location>
</feature>
<dbReference type="GO" id="GO:0005436">
    <property type="term" value="F:sodium:phosphate symporter activity"/>
    <property type="evidence" value="ECO:0007669"/>
    <property type="project" value="InterPro"/>
</dbReference>
<feature type="transmembrane region" description="Helical" evidence="6">
    <location>
        <begin position="157"/>
        <end position="182"/>
    </location>
</feature>
<dbReference type="NCBIfam" id="NF037997">
    <property type="entry name" value="Na_Pi_symport"/>
    <property type="match status" value="1"/>
</dbReference>
<dbReference type="InterPro" id="IPR003841">
    <property type="entry name" value="Na/Pi_transpt"/>
</dbReference>
<proteinExistence type="predicted"/>
<keyword evidence="2" id="KW-1003">Cell membrane</keyword>
<sequence length="535" mass="59137">MLYLENQIKISAGRAFKTIVAHATATRFKSLLTGLGATTLFQSSSVVTLMALSLIGAQMMSLESAIAVIFGANIGTTVTAWIVALVGFKMDIKLLSYVFIGIGGLGSVLAGEEGRWRNYFSMLVGFGLIFLGLEGMKESFGVFSQNFDLSSYLYSSPYLYAFIGLAVTVIIQSSSAAIAIAQSAIFTHMISFEAAAAFVIGANVGTTVTAILGAIGGIPDKKRTAVAHLVFNLSTALVALLALPWLILLTRSTFPNVDGVVQIALFHTLFNVLGVALWYPFISMLDRGVKHLFTKETIHVTRYIHNVSVDVPDLAVDALEKEMQHLSEKIEEFALLAINIPPPKVYEQHAAVDKLLEQYDGNFDISYEKLYDNIRLLEGEIYRYISLLSAKNTTESYQVKINQYLRQTTYLATAAKDIKDILYDLDRLYNAISSEERYFYKNIRYQILKSVLAYHRAREGESACIDEMEATYKKIADSYRNSMHLIENIAKNTNISSAMTTITVNDMHLVKSFSKSLRNALVLNTNGHIGGEENA</sequence>
<keyword evidence="5 6" id="KW-0472">Membrane</keyword>
<name>A0A7M1S6P7_9BACT</name>
<evidence type="ECO:0000313" key="7">
    <source>
        <dbReference type="EMBL" id="QOR63026.1"/>
    </source>
</evidence>
<gene>
    <name evidence="7" type="ORF">IMZ28_08765</name>
</gene>
<evidence type="ECO:0000256" key="4">
    <source>
        <dbReference type="ARBA" id="ARBA00022989"/>
    </source>
</evidence>
<feature type="transmembrane region" description="Helical" evidence="6">
    <location>
        <begin position="65"/>
        <end position="87"/>
    </location>
</feature>
<keyword evidence="8" id="KW-1185">Reference proteome</keyword>
<keyword evidence="3 6" id="KW-0812">Transmembrane</keyword>
<evidence type="ECO:0000313" key="8">
    <source>
        <dbReference type="Proteomes" id="UP000595074"/>
    </source>
</evidence>
<reference evidence="7 8" key="1">
    <citation type="submission" date="2020-10" db="EMBL/GenBank/DDBJ databases">
        <title>The genome of sulfurovum sp.</title>
        <authorList>
            <person name="Xie S."/>
            <person name="Shao Z."/>
            <person name="Jiang L."/>
        </authorList>
    </citation>
    <scope>NUCLEOTIDE SEQUENCE [LARGE SCALE GENOMIC DNA]</scope>
    <source>
        <strain evidence="7 8">ST-419</strain>
    </source>
</reference>
<dbReference type="GO" id="GO:0005886">
    <property type="term" value="C:plasma membrane"/>
    <property type="evidence" value="ECO:0007669"/>
    <property type="project" value="UniProtKB-SubCell"/>
</dbReference>
<evidence type="ECO:0000256" key="6">
    <source>
        <dbReference type="SAM" id="Phobius"/>
    </source>
</evidence>
<organism evidence="7 8">
    <name type="scientific">Sulfurovum indicum</name>
    <dbReference type="NCBI Taxonomy" id="2779528"/>
    <lineage>
        <taxon>Bacteria</taxon>
        <taxon>Pseudomonadati</taxon>
        <taxon>Campylobacterota</taxon>
        <taxon>Epsilonproteobacteria</taxon>
        <taxon>Campylobacterales</taxon>
        <taxon>Sulfurovaceae</taxon>
        <taxon>Sulfurovum</taxon>
    </lineage>
</organism>
<dbReference type="GO" id="GO:0044341">
    <property type="term" value="P:sodium-dependent phosphate transport"/>
    <property type="evidence" value="ECO:0007669"/>
    <property type="project" value="InterPro"/>
</dbReference>
<accession>A0A7M1S6P7</accession>
<evidence type="ECO:0000256" key="2">
    <source>
        <dbReference type="ARBA" id="ARBA00022475"/>
    </source>
</evidence>
<feature type="transmembrane region" description="Helical" evidence="6">
    <location>
        <begin position="229"/>
        <end position="248"/>
    </location>
</feature>
<dbReference type="Proteomes" id="UP000595074">
    <property type="component" value="Chromosome"/>
</dbReference>
<protein>
    <submittedName>
        <fullName evidence="7">Na/Pi cotransporter family protein</fullName>
    </submittedName>
</protein>
<feature type="transmembrane region" description="Helical" evidence="6">
    <location>
        <begin position="260"/>
        <end position="282"/>
    </location>
</feature>